<keyword evidence="1" id="KW-1133">Transmembrane helix</keyword>
<protein>
    <submittedName>
        <fullName evidence="2">Uncharacterized protein</fullName>
    </submittedName>
</protein>
<sequence length="47" mass="5706">MSVIFFNFVSVNTMYMMLMCMSMMMYTFLHTEIKQRIKKDILNCLLI</sequence>
<name>D1AQV4_SEBTE</name>
<accession>D1AQV4</accession>
<dbReference type="HOGENOM" id="CLU_3173047_0_0_0"/>
<evidence type="ECO:0000256" key="1">
    <source>
        <dbReference type="SAM" id="Phobius"/>
    </source>
</evidence>
<organism evidence="2 3">
    <name type="scientific">Sebaldella termitidis (strain ATCC 33386 / NCTC 11300)</name>
    <dbReference type="NCBI Taxonomy" id="526218"/>
    <lineage>
        <taxon>Bacteria</taxon>
        <taxon>Fusobacteriati</taxon>
        <taxon>Fusobacteriota</taxon>
        <taxon>Fusobacteriia</taxon>
        <taxon>Fusobacteriales</taxon>
        <taxon>Leptotrichiaceae</taxon>
        <taxon>Sebaldella</taxon>
    </lineage>
</organism>
<dbReference type="Proteomes" id="UP000000845">
    <property type="component" value="Chromosome"/>
</dbReference>
<evidence type="ECO:0000313" key="3">
    <source>
        <dbReference type="Proteomes" id="UP000000845"/>
    </source>
</evidence>
<proteinExistence type="predicted"/>
<gene>
    <name evidence="2" type="ordered locus">Sterm_3530</name>
</gene>
<keyword evidence="1" id="KW-0812">Transmembrane</keyword>
<keyword evidence="3" id="KW-1185">Reference proteome</keyword>
<dbReference type="EMBL" id="CP001739">
    <property type="protein sequence ID" value="ACZ10364.1"/>
    <property type="molecule type" value="Genomic_DNA"/>
</dbReference>
<dbReference type="STRING" id="526218.Sterm_3530"/>
<dbReference type="KEGG" id="str:Sterm_3530"/>
<feature type="transmembrane region" description="Helical" evidence="1">
    <location>
        <begin position="6"/>
        <end position="29"/>
    </location>
</feature>
<evidence type="ECO:0000313" key="2">
    <source>
        <dbReference type="EMBL" id="ACZ10364.1"/>
    </source>
</evidence>
<reference evidence="2 3" key="2">
    <citation type="journal article" date="2010" name="Stand. Genomic Sci.">
        <title>Complete genome sequence of Sebaldella termitidis type strain (NCTC 11300).</title>
        <authorList>
            <person name="Harmon-Smith M."/>
            <person name="Celia L."/>
            <person name="Chertkov O."/>
            <person name="Lapidus A."/>
            <person name="Copeland A."/>
            <person name="Glavina Del Rio T."/>
            <person name="Nolan M."/>
            <person name="Lucas S."/>
            <person name="Tice H."/>
            <person name="Cheng J.F."/>
            <person name="Han C."/>
            <person name="Detter J.C."/>
            <person name="Bruce D."/>
            <person name="Goodwin L."/>
            <person name="Pitluck S."/>
            <person name="Pati A."/>
            <person name="Liolios K."/>
            <person name="Ivanova N."/>
            <person name="Mavromatis K."/>
            <person name="Mikhailova N."/>
            <person name="Chen A."/>
            <person name="Palaniappan K."/>
            <person name="Land M."/>
            <person name="Hauser L."/>
            <person name="Chang Y.J."/>
            <person name="Jeffries C.D."/>
            <person name="Brettin T."/>
            <person name="Goker M."/>
            <person name="Beck B."/>
            <person name="Bristow J."/>
            <person name="Eisen J.A."/>
            <person name="Markowitz V."/>
            <person name="Hugenholtz P."/>
            <person name="Kyrpides N.C."/>
            <person name="Klenk H.P."/>
            <person name="Chen F."/>
        </authorList>
    </citation>
    <scope>NUCLEOTIDE SEQUENCE [LARGE SCALE GENOMIC DNA]</scope>
    <source>
        <strain evidence="3">ATCC 33386 / NCTC 11300</strain>
    </source>
</reference>
<dbReference type="AlphaFoldDB" id="D1AQV4"/>
<reference evidence="3" key="1">
    <citation type="submission" date="2009-09" db="EMBL/GenBank/DDBJ databases">
        <title>The complete chromosome of Sebaldella termitidis ATCC 33386.</title>
        <authorList>
            <consortium name="US DOE Joint Genome Institute (JGI-PGF)"/>
            <person name="Lucas S."/>
            <person name="Copeland A."/>
            <person name="Lapidus A."/>
            <person name="Glavina del Rio T."/>
            <person name="Dalin E."/>
            <person name="Tice H."/>
            <person name="Bruce D."/>
            <person name="Goodwin L."/>
            <person name="Pitluck S."/>
            <person name="Kyrpides N."/>
            <person name="Mavromatis K."/>
            <person name="Ivanova N."/>
            <person name="Mikhailova N."/>
            <person name="Sims D."/>
            <person name="Meincke L."/>
            <person name="Brettin T."/>
            <person name="Detter J.C."/>
            <person name="Han C."/>
            <person name="Larimer F."/>
            <person name="Land M."/>
            <person name="Hauser L."/>
            <person name="Markowitz V."/>
            <person name="Cheng J.F."/>
            <person name="Hugenholtz P."/>
            <person name="Woyke T."/>
            <person name="Wu D."/>
            <person name="Eisen J.A."/>
        </authorList>
    </citation>
    <scope>NUCLEOTIDE SEQUENCE [LARGE SCALE GENOMIC DNA]</scope>
    <source>
        <strain evidence="3">ATCC 33386 / NCTC 11300</strain>
    </source>
</reference>
<keyword evidence="1" id="KW-0472">Membrane</keyword>